<dbReference type="RefSeq" id="WP_063243406.1">
    <property type="nucleotide sequence ID" value="NZ_LUKF01000012.1"/>
</dbReference>
<dbReference type="Pfam" id="PF02926">
    <property type="entry name" value="THUMP"/>
    <property type="match status" value="1"/>
</dbReference>
<dbReference type="Proteomes" id="UP000075391">
    <property type="component" value="Unassembled WGS sequence"/>
</dbReference>
<organism evidence="5 6">
    <name type="scientific">Bdellovibrio bacteriovorus</name>
    <dbReference type="NCBI Taxonomy" id="959"/>
    <lineage>
        <taxon>Bacteria</taxon>
        <taxon>Pseudomonadati</taxon>
        <taxon>Bdellovibrionota</taxon>
        <taxon>Bdellovibrionia</taxon>
        <taxon>Bdellovibrionales</taxon>
        <taxon>Pseudobdellovibrionaceae</taxon>
        <taxon>Bdellovibrio</taxon>
    </lineage>
</organism>
<reference evidence="5 6" key="1">
    <citation type="submission" date="2016-03" db="EMBL/GenBank/DDBJ databases">
        <authorList>
            <person name="Ploux O."/>
        </authorList>
    </citation>
    <scope>NUCLEOTIDE SEQUENCE [LARGE SCALE GENOMIC DNA]</scope>
    <source>
        <strain evidence="5 6">BER2</strain>
    </source>
</reference>
<keyword evidence="2" id="KW-0808">Transferase</keyword>
<evidence type="ECO:0000256" key="1">
    <source>
        <dbReference type="ARBA" id="ARBA00022603"/>
    </source>
</evidence>
<dbReference type="InterPro" id="IPR054170">
    <property type="entry name" value="RlmL_1st"/>
</dbReference>
<dbReference type="GO" id="GO:0008990">
    <property type="term" value="F:rRNA (guanine-N2-)-methyltransferase activity"/>
    <property type="evidence" value="ECO:0007669"/>
    <property type="project" value="TreeGrafter"/>
</dbReference>
<proteinExistence type="predicted"/>
<dbReference type="PANTHER" id="PTHR47313">
    <property type="entry name" value="RIBOSOMAL RNA LARGE SUBUNIT METHYLTRANSFERASE K/L"/>
    <property type="match status" value="1"/>
</dbReference>
<dbReference type="GO" id="GO:0070043">
    <property type="term" value="F:rRNA (guanine-N7-)-methyltransferase activity"/>
    <property type="evidence" value="ECO:0007669"/>
    <property type="project" value="TreeGrafter"/>
</dbReference>
<evidence type="ECO:0000313" key="6">
    <source>
        <dbReference type="Proteomes" id="UP000075391"/>
    </source>
</evidence>
<dbReference type="GO" id="GO:0003723">
    <property type="term" value="F:RNA binding"/>
    <property type="evidence" value="ECO:0007669"/>
    <property type="project" value="UniProtKB-UniRule"/>
</dbReference>
<dbReference type="Gene3D" id="3.30.2130.30">
    <property type="match status" value="1"/>
</dbReference>
<evidence type="ECO:0000256" key="3">
    <source>
        <dbReference type="PROSITE-ProRule" id="PRU00529"/>
    </source>
</evidence>
<protein>
    <submittedName>
        <fullName evidence="5">N6-adenine-specific DNA methylase</fullName>
    </submittedName>
</protein>
<dbReference type="Pfam" id="PF22020">
    <property type="entry name" value="RlmL_1st"/>
    <property type="match status" value="1"/>
</dbReference>
<evidence type="ECO:0000313" key="5">
    <source>
        <dbReference type="EMBL" id="KYG64418.1"/>
    </source>
</evidence>
<evidence type="ECO:0000256" key="2">
    <source>
        <dbReference type="ARBA" id="ARBA00022679"/>
    </source>
</evidence>
<gene>
    <name evidence="5" type="ORF">AZI85_03075</name>
</gene>
<name>A0A150WKH1_BDEBC</name>
<dbReference type="AlphaFoldDB" id="A0A150WKH1"/>
<dbReference type="Pfam" id="PF01170">
    <property type="entry name" value="UPF0020"/>
    <property type="match status" value="1"/>
</dbReference>
<dbReference type="PROSITE" id="PS51165">
    <property type="entry name" value="THUMP"/>
    <property type="match status" value="1"/>
</dbReference>
<sequence length="374" mass="42757">MPQFFASTARGLVEPLEQELKDLGLQVTGKYIGGVFFESNWEGCYKANLQSRLASRILKPVLDFTAYQPEELYSQILRHDFTKYIKPTQTISIDASVSDSKMRDQRFVAMKVKDAIVDQFREKFGVRPDVDNENPSLRIHVRAIKNQFNVAIDTSGDSLFKRGYRKEVGDAPLKENLAAGLIKVSEWDQKSPIVDFMCGSGTFLIEAAMMALNIAPGLNRTRFGFQNWLNYDKGLWEQVVQEAMDAEKEVLDFKFYGFDIDNRVIKNAKDNAKRAGVDQVIEFKKESVATVEPPVEKGLIIVNPPYGARIGDEDNLRDVYRDLSFTLKHRFKGWDAWILSGNKELIADLKLKSTKKHFVFNGNIECRFLKYSMF</sequence>
<dbReference type="CDD" id="cd11715">
    <property type="entry name" value="THUMP_AdoMetMT"/>
    <property type="match status" value="1"/>
</dbReference>
<dbReference type="InterPro" id="IPR029063">
    <property type="entry name" value="SAM-dependent_MTases_sf"/>
</dbReference>
<evidence type="ECO:0000259" key="4">
    <source>
        <dbReference type="PROSITE" id="PS51165"/>
    </source>
</evidence>
<feature type="domain" description="THUMP" evidence="4">
    <location>
        <begin position="43"/>
        <end position="154"/>
    </location>
</feature>
<dbReference type="PROSITE" id="PS00092">
    <property type="entry name" value="N6_MTASE"/>
    <property type="match status" value="1"/>
</dbReference>
<dbReference type="SUPFAM" id="SSF53335">
    <property type="entry name" value="S-adenosyl-L-methionine-dependent methyltransferases"/>
    <property type="match status" value="1"/>
</dbReference>
<dbReference type="InterPro" id="IPR002052">
    <property type="entry name" value="DNA_methylase_N6_adenine_CS"/>
</dbReference>
<dbReference type="Gene3D" id="3.40.50.150">
    <property type="entry name" value="Vaccinia Virus protein VP39"/>
    <property type="match status" value="1"/>
</dbReference>
<accession>A0A150WKH1</accession>
<keyword evidence="3" id="KW-0694">RNA-binding</keyword>
<keyword evidence="1 5" id="KW-0489">Methyltransferase</keyword>
<comment type="caution">
    <text evidence="5">The sequence shown here is derived from an EMBL/GenBank/DDBJ whole genome shotgun (WGS) entry which is preliminary data.</text>
</comment>
<dbReference type="SMART" id="SM00981">
    <property type="entry name" value="THUMP"/>
    <property type="match status" value="1"/>
</dbReference>
<dbReference type="EMBL" id="LUKF01000012">
    <property type="protein sequence ID" value="KYG64418.1"/>
    <property type="molecule type" value="Genomic_DNA"/>
</dbReference>
<dbReference type="InterPro" id="IPR004114">
    <property type="entry name" value="THUMP_dom"/>
</dbReference>
<dbReference type="InterPro" id="IPR000241">
    <property type="entry name" value="RlmKL-like_Mtase"/>
</dbReference>
<dbReference type="OrthoDB" id="5288439at2"/>
<dbReference type="PANTHER" id="PTHR47313:SF1">
    <property type="entry name" value="RIBOSOMAL RNA LARGE SUBUNIT METHYLTRANSFERASE K_L"/>
    <property type="match status" value="1"/>
</dbReference>